<feature type="region of interest" description="Disordered" evidence="1">
    <location>
        <begin position="439"/>
        <end position="467"/>
    </location>
</feature>
<feature type="compositionally biased region" description="Basic and acidic residues" evidence="1">
    <location>
        <begin position="449"/>
        <end position="461"/>
    </location>
</feature>
<dbReference type="InterPro" id="IPR012340">
    <property type="entry name" value="NA-bd_OB-fold"/>
</dbReference>
<dbReference type="Gene3D" id="2.40.50.140">
    <property type="entry name" value="Nucleic acid-binding proteins"/>
    <property type="match status" value="1"/>
</dbReference>
<dbReference type="GO" id="GO:0000781">
    <property type="term" value="C:chromosome, telomeric region"/>
    <property type="evidence" value="ECO:0007669"/>
    <property type="project" value="InterPro"/>
</dbReference>
<accession>A0AAN7CIH8</accession>
<organism evidence="3 4">
    <name type="scientific">Achaetomium macrosporum</name>
    <dbReference type="NCBI Taxonomy" id="79813"/>
    <lineage>
        <taxon>Eukaryota</taxon>
        <taxon>Fungi</taxon>
        <taxon>Dikarya</taxon>
        <taxon>Ascomycota</taxon>
        <taxon>Pezizomycotina</taxon>
        <taxon>Sordariomycetes</taxon>
        <taxon>Sordariomycetidae</taxon>
        <taxon>Sordariales</taxon>
        <taxon>Chaetomiaceae</taxon>
        <taxon>Achaetomium</taxon>
    </lineage>
</organism>
<feature type="compositionally biased region" description="Low complexity" evidence="1">
    <location>
        <begin position="1235"/>
        <end position="1249"/>
    </location>
</feature>
<evidence type="ECO:0000313" key="3">
    <source>
        <dbReference type="EMBL" id="KAK4241448.1"/>
    </source>
</evidence>
<feature type="compositionally biased region" description="Acidic residues" evidence="1">
    <location>
        <begin position="951"/>
        <end position="960"/>
    </location>
</feature>
<feature type="compositionally biased region" description="Low complexity" evidence="1">
    <location>
        <begin position="157"/>
        <end position="168"/>
    </location>
</feature>
<dbReference type="CDD" id="cd04497">
    <property type="entry name" value="hPOT1_OB1_like"/>
    <property type="match status" value="1"/>
</dbReference>
<sequence>MASVNGDSAAQLASQTPTPIAQLNPELSDQSSRVVRGEITITWPYSFVNRTFAFLLAESDVRLRRARGQVRIEFRGPSAKAASECGLGAGDELLFSLEGVEWAKDVSPARIPGARVEWQLQFNEKLVLQVKSGESGEVKHINIDHHAAQSPDGAVLEPPKAATPEPEPTTVEVQSAIRKISEFPANEYPSPAFVKRARLSYGALFEGGFDIFEEDGGVRGKGRKRTRFEHGRSVWRYSSQSPSPEPTSPIQDEAVGDASSDVTPQPSPQPQTTDEGCHTIDIEMTEAAPESAQAAVAQPAQPPAPASQEGPTAPMQEDEVTMHQVEDAPAISAPGEKSVPVVEEGQVREESVMATEPTTVAKPHGRSVEEQSQERQAQEQPISETRRSSPPPANAKSTPFGGPWPLGSNFSMFGTGAPARVESTLSLADQVRFGFSHIPQTTRASSPPKPEHDHQPHDHTNEPYPASYLNEGPSPAKYTDMNTYINAADEQGEMAVHGQPVAPEPPTVERFGQGQLEMSTQPPHYNAVEGGHFGTDALEEGARVTAGHASPHASGGAIEKVPEGFASYGHGDESDRHQDSPPREESSHEGEPLVENEDTISEDEVGVDDEEDEDAKYDEYAYGEQLEEGDYDQRNYEIPDDDDEGLSEEDDEAELEAEERYGNAETYDEDGEGEEWDEEDEEEGGEDEGDEDEYESGEEDYEEDYDMRGYQPRKAAAPAPTGEPVVISLLSDSEDEDEDEPASPPSKSAAPTPPAPVQHPPPPISFRKASRPTPERSPRILKTVETDSVVKDSGAAPSNIFSQTQVVDFAERLNKEASQQPKVPPAEADTAPESATFTSQAPRSFEVSNARGESHAPESEPAPSEGSSEGLFVSQSKPEPEPEPAPSEKEEKSRGDSMSVEEMEQTGFRGESMSVEEADEGESTPRPVKAQDDALSLPDADDAAFVSQVEMDQDTVESEDEHMGTQDTPSKPTGAVEEAWSTIEVQEVTISEMDVDMLDAGSPQVESTSSVAMTSQSPQQESSAEIPAFGSELMVSEVVSEAAVSIAADKTIPSAQMRAEQEAELPSTPANGQELAKAERLQQILRESPNDEVEVSVVSTEGSQERANQEKIQPTPLGVNEGPLGAQESAEEQLAQGPIRDAVRLPAEAQREAHEGVPAGTETIKATQSVGSPELGEKDDPEDQAAELSSQAEEDGAEQAAEKAEESAQQTLGPKLAQQATSPAAEDLNEETMILEQLTQEQLAQEQQQFTEPEAAEARSPSPDISVGLAREALASPSKHAQELQKSVQAEAAEGQVRTRSPSPDPSASLAREALASPSKRGTRRRKKAPESVRTSPRVTRARSSSLRSDTTAETEDLSVSLAREALASPSRRGASPTTTTTATLKSELTKRLRTELPECIPLESLRTYVNKFTNAVVVVTSQPSAPTRAKGGPREYFMSFHVTDPSTAPSQVVEVQLYRPHKDSLPAVKPGDVILLQKFQVKALSKKGFGLRTGVESAWAVWNGGDGPPQVKGPPVEDWEGYVAYVKTLREWFGLLVADEAARAKLEKADRKLEEAGAGGGK</sequence>
<feature type="domain" description="Telomeric single stranded DNA binding POT1/Cdc13" evidence="2">
    <location>
        <begin position="1400"/>
        <end position="1535"/>
    </location>
</feature>
<dbReference type="GO" id="GO:0003677">
    <property type="term" value="F:DNA binding"/>
    <property type="evidence" value="ECO:0007669"/>
    <property type="project" value="InterPro"/>
</dbReference>
<feature type="compositionally biased region" description="Acidic residues" evidence="1">
    <location>
        <begin position="638"/>
        <end position="657"/>
    </location>
</feature>
<gene>
    <name evidence="3" type="ORF">C8A03DRAFT_12316</name>
</gene>
<feature type="compositionally biased region" description="Acidic residues" evidence="1">
    <location>
        <begin position="666"/>
        <end position="705"/>
    </location>
</feature>
<feature type="compositionally biased region" description="Polar residues" evidence="1">
    <location>
        <begin position="1004"/>
        <end position="1023"/>
    </location>
</feature>
<dbReference type="GO" id="GO:0000723">
    <property type="term" value="P:telomere maintenance"/>
    <property type="evidence" value="ECO:0007669"/>
    <property type="project" value="InterPro"/>
</dbReference>
<protein>
    <recommendedName>
        <fullName evidence="2">Telomeric single stranded DNA binding POT1/Cdc13 domain-containing protein</fullName>
    </recommendedName>
</protein>
<dbReference type="SMART" id="SM00976">
    <property type="entry name" value="Telo_bind"/>
    <property type="match status" value="1"/>
</dbReference>
<dbReference type="Proteomes" id="UP001303760">
    <property type="component" value="Unassembled WGS sequence"/>
</dbReference>
<dbReference type="EMBL" id="MU860022">
    <property type="protein sequence ID" value="KAK4241448.1"/>
    <property type="molecule type" value="Genomic_DNA"/>
</dbReference>
<feature type="compositionally biased region" description="Low complexity" evidence="1">
    <location>
        <begin position="546"/>
        <end position="557"/>
    </location>
</feature>
<reference evidence="3" key="2">
    <citation type="submission" date="2023-05" db="EMBL/GenBank/DDBJ databases">
        <authorList>
            <consortium name="Lawrence Berkeley National Laboratory"/>
            <person name="Steindorff A."/>
            <person name="Hensen N."/>
            <person name="Bonometti L."/>
            <person name="Westerberg I."/>
            <person name="Brannstrom I.O."/>
            <person name="Guillou S."/>
            <person name="Cros-Aarteil S."/>
            <person name="Calhoun S."/>
            <person name="Haridas S."/>
            <person name="Kuo A."/>
            <person name="Mondo S."/>
            <person name="Pangilinan J."/>
            <person name="Riley R."/>
            <person name="Labutti K."/>
            <person name="Andreopoulos B."/>
            <person name="Lipzen A."/>
            <person name="Chen C."/>
            <person name="Yanf M."/>
            <person name="Daum C."/>
            <person name="Ng V."/>
            <person name="Clum A."/>
            <person name="Ohm R."/>
            <person name="Martin F."/>
            <person name="Silar P."/>
            <person name="Natvig D."/>
            <person name="Lalanne C."/>
            <person name="Gautier V."/>
            <person name="Ament-Velasquez S.L."/>
            <person name="Kruys A."/>
            <person name="Hutchinson M.I."/>
            <person name="Powell A.J."/>
            <person name="Barry K."/>
            <person name="Miller A.N."/>
            <person name="Grigoriev I.V."/>
            <person name="Debuchy R."/>
            <person name="Gladieux P."/>
            <person name="Thoren M.H."/>
            <person name="Johannesson H."/>
        </authorList>
    </citation>
    <scope>NUCLEOTIDE SEQUENCE</scope>
    <source>
        <strain evidence="3">CBS 532.94</strain>
    </source>
</reference>
<feature type="compositionally biased region" description="Low complexity" evidence="1">
    <location>
        <begin position="1369"/>
        <end position="1387"/>
    </location>
</feature>
<evidence type="ECO:0000259" key="2">
    <source>
        <dbReference type="SMART" id="SM00976"/>
    </source>
</evidence>
<proteinExistence type="predicted"/>
<dbReference type="SUPFAM" id="SSF50249">
    <property type="entry name" value="Nucleic acid-binding proteins"/>
    <property type="match status" value="1"/>
</dbReference>
<feature type="compositionally biased region" description="Basic and acidic residues" evidence="1">
    <location>
        <begin position="366"/>
        <end position="377"/>
    </location>
</feature>
<feature type="compositionally biased region" description="Pro residues" evidence="1">
    <location>
        <begin position="751"/>
        <end position="764"/>
    </location>
</feature>
<feature type="compositionally biased region" description="Basic and acidic residues" evidence="1">
    <location>
        <begin position="773"/>
        <end position="790"/>
    </location>
</feature>
<keyword evidence="4" id="KW-1185">Reference proteome</keyword>
<dbReference type="InterPro" id="IPR011564">
    <property type="entry name" value="Telomer_end-bd_POT1/Cdc13"/>
</dbReference>
<feature type="region of interest" description="Disordered" evidence="1">
    <location>
        <begin position="147"/>
        <end position="168"/>
    </location>
</feature>
<feature type="region of interest" description="Disordered" evidence="1">
    <location>
        <begin position="1057"/>
        <end position="1390"/>
    </location>
</feature>
<feature type="compositionally biased region" description="Low complexity" evidence="1">
    <location>
        <begin position="286"/>
        <end position="299"/>
    </location>
</feature>
<feature type="region of interest" description="Disordered" evidence="1">
    <location>
        <begin position="233"/>
        <end position="416"/>
    </location>
</feature>
<feature type="compositionally biased region" description="Polar residues" evidence="1">
    <location>
        <begin position="833"/>
        <end position="842"/>
    </location>
</feature>
<feature type="compositionally biased region" description="Acidic residues" evidence="1">
    <location>
        <begin position="592"/>
        <end position="616"/>
    </location>
</feature>
<name>A0AAN7CIH8_9PEZI</name>
<feature type="compositionally biased region" description="Polar residues" evidence="1">
    <location>
        <begin position="1333"/>
        <end position="1352"/>
    </location>
</feature>
<reference evidence="3" key="1">
    <citation type="journal article" date="2023" name="Mol. Phylogenet. Evol.">
        <title>Genome-scale phylogeny and comparative genomics of the fungal order Sordariales.</title>
        <authorList>
            <person name="Hensen N."/>
            <person name="Bonometti L."/>
            <person name="Westerberg I."/>
            <person name="Brannstrom I.O."/>
            <person name="Guillou S."/>
            <person name="Cros-Aarteil S."/>
            <person name="Calhoun S."/>
            <person name="Haridas S."/>
            <person name="Kuo A."/>
            <person name="Mondo S."/>
            <person name="Pangilinan J."/>
            <person name="Riley R."/>
            <person name="LaButti K."/>
            <person name="Andreopoulos B."/>
            <person name="Lipzen A."/>
            <person name="Chen C."/>
            <person name="Yan M."/>
            <person name="Daum C."/>
            <person name="Ng V."/>
            <person name="Clum A."/>
            <person name="Steindorff A."/>
            <person name="Ohm R.A."/>
            <person name="Martin F."/>
            <person name="Silar P."/>
            <person name="Natvig D.O."/>
            <person name="Lalanne C."/>
            <person name="Gautier V."/>
            <person name="Ament-Velasquez S.L."/>
            <person name="Kruys A."/>
            <person name="Hutchinson M.I."/>
            <person name="Powell A.J."/>
            <person name="Barry K."/>
            <person name="Miller A.N."/>
            <person name="Grigoriev I.V."/>
            <person name="Debuchy R."/>
            <person name="Gladieux P."/>
            <person name="Hiltunen Thoren M."/>
            <person name="Johannesson H."/>
        </authorList>
    </citation>
    <scope>NUCLEOTIDE SEQUENCE</scope>
    <source>
        <strain evidence="3">CBS 532.94</strain>
    </source>
</reference>
<evidence type="ECO:0000256" key="1">
    <source>
        <dbReference type="SAM" id="MobiDB-lite"/>
    </source>
</evidence>
<feature type="compositionally biased region" description="Basic and acidic residues" evidence="1">
    <location>
        <begin position="570"/>
        <end position="591"/>
    </location>
</feature>
<dbReference type="Pfam" id="PF02765">
    <property type="entry name" value="POT1"/>
    <property type="match status" value="1"/>
</dbReference>
<comment type="caution">
    <text evidence="3">The sequence shown here is derived from an EMBL/GenBank/DDBJ whole genome shotgun (WGS) entry which is preliminary data.</text>
</comment>
<evidence type="ECO:0000313" key="4">
    <source>
        <dbReference type="Proteomes" id="UP001303760"/>
    </source>
</evidence>
<feature type="region of interest" description="Disordered" evidence="1">
    <location>
        <begin position="1001"/>
        <end position="1026"/>
    </location>
</feature>
<feature type="region of interest" description="Disordered" evidence="1">
    <location>
        <begin position="545"/>
        <end position="977"/>
    </location>
</feature>
<feature type="region of interest" description="Disordered" evidence="1">
    <location>
        <begin position="1"/>
        <end position="27"/>
    </location>
</feature>
<feature type="compositionally biased region" description="Basic and acidic residues" evidence="1">
    <location>
        <begin position="886"/>
        <end position="895"/>
    </location>
</feature>
<feature type="compositionally biased region" description="Low complexity" evidence="1">
    <location>
        <begin position="859"/>
        <end position="870"/>
    </location>
</feature>
<feature type="compositionally biased region" description="Acidic residues" evidence="1">
    <location>
        <begin position="732"/>
        <end position="741"/>
    </location>
</feature>